<dbReference type="SUPFAM" id="SSF47175">
    <property type="entry name" value="Cytochromes"/>
    <property type="match status" value="1"/>
</dbReference>
<dbReference type="AlphaFoldDB" id="A0A5B9P5J7"/>
<dbReference type="Proteomes" id="UP000322214">
    <property type="component" value="Chromosome"/>
</dbReference>
<evidence type="ECO:0000313" key="3">
    <source>
        <dbReference type="Proteomes" id="UP000322214"/>
    </source>
</evidence>
<keyword evidence="1" id="KW-0732">Signal</keyword>
<dbReference type="RefSeq" id="WP_148618584.1">
    <property type="nucleotide sequence ID" value="NZ_CP042912.1"/>
</dbReference>
<feature type="chain" id="PRO_5023077385" description="Cytochrome C" evidence="1">
    <location>
        <begin position="23"/>
        <end position="134"/>
    </location>
</feature>
<dbReference type="GO" id="GO:0020037">
    <property type="term" value="F:heme binding"/>
    <property type="evidence" value="ECO:0007669"/>
    <property type="project" value="InterPro"/>
</dbReference>
<reference evidence="2 3" key="1">
    <citation type="submission" date="2019-08" db="EMBL/GenBank/DDBJ databases">
        <title>Deep-cultivation of Planctomycetes and their phenomic and genomic characterization uncovers novel biology.</title>
        <authorList>
            <person name="Wiegand S."/>
            <person name="Jogler M."/>
            <person name="Boedeker C."/>
            <person name="Pinto D."/>
            <person name="Vollmers J."/>
            <person name="Rivas-Marin E."/>
            <person name="Kohn T."/>
            <person name="Peeters S.H."/>
            <person name="Heuer A."/>
            <person name="Rast P."/>
            <person name="Oberbeckmann S."/>
            <person name="Bunk B."/>
            <person name="Jeske O."/>
            <person name="Meyerdierks A."/>
            <person name="Storesund J.E."/>
            <person name="Kallscheuer N."/>
            <person name="Luecker S."/>
            <person name="Lage O.M."/>
            <person name="Pohl T."/>
            <person name="Merkel B.J."/>
            <person name="Hornburger P."/>
            <person name="Mueller R.-W."/>
            <person name="Bruemmer F."/>
            <person name="Labrenz M."/>
            <person name="Spormann A.M."/>
            <person name="Op den Camp H."/>
            <person name="Overmann J."/>
            <person name="Amann R."/>
            <person name="Jetten M.S.M."/>
            <person name="Mascher T."/>
            <person name="Medema M.H."/>
            <person name="Devos D.P."/>
            <person name="Kaster A.-K."/>
            <person name="Ovreas L."/>
            <person name="Rohde M."/>
            <person name="Galperin M.Y."/>
            <person name="Jogler C."/>
        </authorList>
    </citation>
    <scope>NUCLEOTIDE SEQUENCE [LARGE SCALE GENOMIC DNA]</scope>
    <source>
        <strain evidence="2 3">FC18</strain>
    </source>
</reference>
<dbReference type="GO" id="GO:0009055">
    <property type="term" value="F:electron transfer activity"/>
    <property type="evidence" value="ECO:0007669"/>
    <property type="project" value="InterPro"/>
</dbReference>
<organism evidence="2 3">
    <name type="scientific">Mariniblastus fucicola</name>
    <dbReference type="NCBI Taxonomy" id="980251"/>
    <lineage>
        <taxon>Bacteria</taxon>
        <taxon>Pseudomonadati</taxon>
        <taxon>Planctomycetota</taxon>
        <taxon>Planctomycetia</taxon>
        <taxon>Pirellulales</taxon>
        <taxon>Pirellulaceae</taxon>
        <taxon>Mariniblastus</taxon>
    </lineage>
</organism>
<protein>
    <recommendedName>
        <fullName evidence="4">Cytochrome C</fullName>
    </recommendedName>
</protein>
<keyword evidence="3" id="KW-1185">Reference proteome</keyword>
<evidence type="ECO:0008006" key="4">
    <source>
        <dbReference type="Google" id="ProtNLM"/>
    </source>
</evidence>
<feature type="signal peptide" evidence="1">
    <location>
        <begin position="1"/>
        <end position="22"/>
    </location>
</feature>
<accession>A0A5B9P5J7</accession>
<dbReference type="STRING" id="980251.GCA_001642875_04537"/>
<proteinExistence type="predicted"/>
<dbReference type="EMBL" id="CP042912">
    <property type="protein sequence ID" value="QEG20445.1"/>
    <property type="molecule type" value="Genomic_DNA"/>
</dbReference>
<sequence length="134" mass="15326" precursor="true">MKYKLLLVSLTVVLGVTAGLFAMQDQTTERSSSKFMRKKLDYMSDIIEGLAVEDFSQISQAADRLTLLSHEADWNIVTNQSYLDSSDLFRQSVQRLRDESKKENLDGATIAHFEVTLNCVRCHRSVRQSHKLEK</sequence>
<dbReference type="GO" id="GO:0005506">
    <property type="term" value="F:iron ion binding"/>
    <property type="evidence" value="ECO:0007669"/>
    <property type="project" value="InterPro"/>
</dbReference>
<dbReference type="KEGG" id="mff:MFFC18_02930"/>
<dbReference type="InterPro" id="IPR010980">
    <property type="entry name" value="Cyt_c/b562"/>
</dbReference>
<gene>
    <name evidence="2" type="ORF">MFFC18_02930</name>
</gene>
<dbReference type="GO" id="GO:0022900">
    <property type="term" value="P:electron transport chain"/>
    <property type="evidence" value="ECO:0007669"/>
    <property type="project" value="InterPro"/>
</dbReference>
<evidence type="ECO:0000313" key="2">
    <source>
        <dbReference type="EMBL" id="QEG20445.1"/>
    </source>
</evidence>
<name>A0A5B9P5J7_9BACT</name>
<evidence type="ECO:0000256" key="1">
    <source>
        <dbReference type="SAM" id="SignalP"/>
    </source>
</evidence>
<dbReference type="OrthoDB" id="287770at2"/>